<dbReference type="PROSITE" id="PS50110">
    <property type="entry name" value="RESPONSE_REGULATORY"/>
    <property type="match status" value="1"/>
</dbReference>
<proteinExistence type="predicted"/>
<feature type="domain" description="Response regulatory" evidence="6">
    <location>
        <begin position="18"/>
        <end position="131"/>
    </location>
</feature>
<dbReference type="CDD" id="cd00082">
    <property type="entry name" value="HisKA"/>
    <property type="match status" value="1"/>
</dbReference>
<dbReference type="InterPro" id="IPR011006">
    <property type="entry name" value="CheY-like_superfamily"/>
</dbReference>
<dbReference type="InterPro" id="IPR004358">
    <property type="entry name" value="Sig_transdc_His_kin-like_C"/>
</dbReference>
<keyword evidence="3 4" id="KW-0597">Phosphoprotein</keyword>
<comment type="catalytic activity">
    <reaction evidence="1">
        <text>ATP + protein L-histidine = ADP + protein N-phospho-L-histidine.</text>
        <dbReference type="EC" id="2.7.13.3"/>
    </reaction>
</comment>
<dbReference type="InterPro" id="IPR005467">
    <property type="entry name" value="His_kinase_dom"/>
</dbReference>
<dbReference type="Gene3D" id="3.30.565.10">
    <property type="entry name" value="Histidine kinase-like ATPase, C-terminal domain"/>
    <property type="match status" value="1"/>
</dbReference>
<reference evidence="7 8" key="1">
    <citation type="submission" date="2021-08" db="EMBL/GenBank/DDBJ databases">
        <authorList>
            <person name="Zhang D."/>
            <person name="Zhang A."/>
            <person name="Wang L."/>
        </authorList>
    </citation>
    <scope>NUCLEOTIDE SEQUENCE [LARGE SCALE GENOMIC DNA]</scope>
    <source>
        <strain evidence="7 8">WL0086</strain>
    </source>
</reference>
<dbReference type="Gene3D" id="1.10.287.130">
    <property type="match status" value="1"/>
</dbReference>
<evidence type="ECO:0000259" key="5">
    <source>
        <dbReference type="PROSITE" id="PS50109"/>
    </source>
</evidence>
<reference evidence="7 8" key="2">
    <citation type="submission" date="2023-12" db="EMBL/GenBank/DDBJ databases">
        <title>Description of an unclassified Opitutus bacterium of Verrucomicrobiota.</title>
        <authorList>
            <person name="Zhang D.-F."/>
        </authorList>
    </citation>
    <scope>NUCLEOTIDE SEQUENCE [LARGE SCALE GENOMIC DNA]</scope>
    <source>
        <strain evidence="7 8">WL0086</strain>
    </source>
</reference>
<sequence>MAAEPLTADKTTKTSPIRVLVVDDEYGPRESIAFTLGTEFEVDTAERAIEALEKLANEVFDVVILDIRMPEMDGIKALARIREMDKEIAVVMLTGYGTLTTAQQAMLGGANQYLRKPPDVQELLEAVRTQAKGTEVRRREAASVEKTKSMLSRLKQEMAESESSVWQGRASVELVHDLANPLTVMIGYSGLLSEEADGLSQVAPGKAERLKEYAQIVERAAEYCHHLAENWRRAARQSAEFTEVDLVALAEEVKQVIFFSNAALEFGGALTASVRGSRFELARVFQNVFRNALEAGANKVKVRFVGGADAVEVFVTDNGSGMDEATAKSALKGGFTTKTHGTGLGLSICRHLLGAHGASVGIESERGSGTTVHLTFPAIK</sequence>
<dbReference type="Pfam" id="PF00072">
    <property type="entry name" value="Response_reg"/>
    <property type="match status" value="1"/>
</dbReference>
<dbReference type="PRINTS" id="PR00344">
    <property type="entry name" value="BCTRLSENSOR"/>
</dbReference>
<dbReference type="InterPro" id="IPR001789">
    <property type="entry name" value="Sig_transdc_resp-reg_receiver"/>
</dbReference>
<gene>
    <name evidence="7" type="ORF">K1X11_005155</name>
</gene>
<dbReference type="PROSITE" id="PS50109">
    <property type="entry name" value="HIS_KIN"/>
    <property type="match status" value="1"/>
</dbReference>
<dbReference type="Pfam" id="PF02518">
    <property type="entry name" value="HATPase_c"/>
    <property type="match status" value="1"/>
</dbReference>
<name>A0ABZ1CAQ8_9BACT</name>
<dbReference type="PANTHER" id="PTHR43547:SF2">
    <property type="entry name" value="HYBRID SIGNAL TRANSDUCTION HISTIDINE KINASE C"/>
    <property type="match status" value="1"/>
</dbReference>
<dbReference type="EC" id="2.7.13.3" evidence="2"/>
<dbReference type="InterPro" id="IPR036890">
    <property type="entry name" value="HATPase_C_sf"/>
</dbReference>
<dbReference type="SMART" id="SM00448">
    <property type="entry name" value="REC"/>
    <property type="match status" value="1"/>
</dbReference>
<feature type="modified residue" description="4-aspartylphosphate" evidence="4">
    <location>
        <position position="66"/>
    </location>
</feature>
<dbReference type="CDD" id="cd17536">
    <property type="entry name" value="REC_YesN-like"/>
    <property type="match status" value="1"/>
</dbReference>
<evidence type="ECO:0000313" key="8">
    <source>
        <dbReference type="Proteomes" id="UP000738431"/>
    </source>
</evidence>
<evidence type="ECO:0000256" key="2">
    <source>
        <dbReference type="ARBA" id="ARBA00012438"/>
    </source>
</evidence>
<dbReference type="EMBL" id="CP139781">
    <property type="protein sequence ID" value="WRQ88782.1"/>
    <property type="molecule type" value="Genomic_DNA"/>
</dbReference>
<dbReference type="SUPFAM" id="SSF47384">
    <property type="entry name" value="Homodimeric domain of signal transducing histidine kinase"/>
    <property type="match status" value="1"/>
</dbReference>
<keyword evidence="8" id="KW-1185">Reference proteome</keyword>
<dbReference type="SUPFAM" id="SSF55874">
    <property type="entry name" value="ATPase domain of HSP90 chaperone/DNA topoisomerase II/histidine kinase"/>
    <property type="match status" value="1"/>
</dbReference>
<dbReference type="Proteomes" id="UP000738431">
    <property type="component" value="Chromosome"/>
</dbReference>
<evidence type="ECO:0000259" key="6">
    <source>
        <dbReference type="PROSITE" id="PS50110"/>
    </source>
</evidence>
<organism evidence="7 8">
    <name type="scientific">Actomonas aquatica</name>
    <dbReference type="NCBI Taxonomy" id="2866162"/>
    <lineage>
        <taxon>Bacteria</taxon>
        <taxon>Pseudomonadati</taxon>
        <taxon>Verrucomicrobiota</taxon>
        <taxon>Opitutia</taxon>
        <taxon>Opitutales</taxon>
        <taxon>Opitutaceae</taxon>
        <taxon>Actomonas</taxon>
    </lineage>
</organism>
<evidence type="ECO:0000256" key="1">
    <source>
        <dbReference type="ARBA" id="ARBA00000085"/>
    </source>
</evidence>
<dbReference type="SMART" id="SM00387">
    <property type="entry name" value="HATPase_c"/>
    <property type="match status" value="1"/>
</dbReference>
<dbReference type="InterPro" id="IPR003594">
    <property type="entry name" value="HATPase_dom"/>
</dbReference>
<dbReference type="SMART" id="SM00388">
    <property type="entry name" value="HisKA"/>
    <property type="match status" value="1"/>
</dbReference>
<dbReference type="PANTHER" id="PTHR43547">
    <property type="entry name" value="TWO-COMPONENT HISTIDINE KINASE"/>
    <property type="match status" value="1"/>
</dbReference>
<evidence type="ECO:0000256" key="4">
    <source>
        <dbReference type="PROSITE-ProRule" id="PRU00169"/>
    </source>
</evidence>
<accession>A0ABZ1CAQ8</accession>
<protein>
    <recommendedName>
        <fullName evidence="2">histidine kinase</fullName>
        <ecNumber evidence="2">2.7.13.3</ecNumber>
    </recommendedName>
</protein>
<feature type="domain" description="Histidine kinase" evidence="5">
    <location>
        <begin position="173"/>
        <end position="380"/>
    </location>
</feature>
<dbReference type="SUPFAM" id="SSF52172">
    <property type="entry name" value="CheY-like"/>
    <property type="match status" value="1"/>
</dbReference>
<dbReference type="InterPro" id="IPR036097">
    <property type="entry name" value="HisK_dim/P_sf"/>
</dbReference>
<dbReference type="RefSeq" id="WP_221031880.1">
    <property type="nucleotide sequence ID" value="NZ_CP139781.1"/>
</dbReference>
<evidence type="ECO:0000256" key="3">
    <source>
        <dbReference type="ARBA" id="ARBA00022553"/>
    </source>
</evidence>
<dbReference type="Gene3D" id="3.40.50.2300">
    <property type="match status" value="1"/>
</dbReference>
<dbReference type="Pfam" id="PF00512">
    <property type="entry name" value="HisKA"/>
    <property type="match status" value="1"/>
</dbReference>
<dbReference type="InterPro" id="IPR003661">
    <property type="entry name" value="HisK_dim/P_dom"/>
</dbReference>
<evidence type="ECO:0000313" key="7">
    <source>
        <dbReference type="EMBL" id="WRQ88782.1"/>
    </source>
</evidence>